<organism evidence="1 2">
    <name type="scientific">Diphasiastrum complanatum</name>
    <name type="common">Issler's clubmoss</name>
    <name type="synonym">Lycopodium complanatum</name>
    <dbReference type="NCBI Taxonomy" id="34168"/>
    <lineage>
        <taxon>Eukaryota</taxon>
        <taxon>Viridiplantae</taxon>
        <taxon>Streptophyta</taxon>
        <taxon>Embryophyta</taxon>
        <taxon>Tracheophyta</taxon>
        <taxon>Lycopodiopsida</taxon>
        <taxon>Lycopodiales</taxon>
        <taxon>Lycopodiaceae</taxon>
        <taxon>Lycopodioideae</taxon>
        <taxon>Diphasiastrum</taxon>
    </lineage>
</organism>
<comment type="caution">
    <text evidence="1">The sequence shown here is derived from an EMBL/GenBank/DDBJ whole genome shotgun (WGS) entry which is preliminary data.</text>
</comment>
<proteinExistence type="predicted"/>
<evidence type="ECO:0000313" key="2">
    <source>
        <dbReference type="Proteomes" id="UP001162992"/>
    </source>
</evidence>
<evidence type="ECO:0000313" key="1">
    <source>
        <dbReference type="EMBL" id="KAJ7529328.1"/>
    </source>
</evidence>
<accession>A0ACC2BHW8</accession>
<sequence length="218" mass="23656">MAMQTLSNTETAISGLRLKAAAWAWYLHQGGGEGKRSCSPGVPVKRPSRFRVEALKNYTASGAGAADQLQSVDQTLVVSEKDVSVSVDVEAPSAILDCQLWDCGSSLYDSYELVSLCKNLDCSIIDRLLCAKASEGQDSSPKQIDIPPIISNPLNTHSSPEVSAMFADFTDEPAIEDGRLDVKEEKHCGVHNLCNIIHLLIHLSKCNTPAYRSKFVCD</sequence>
<protein>
    <submittedName>
        <fullName evidence="1">Uncharacterized protein</fullName>
    </submittedName>
</protein>
<dbReference type="Proteomes" id="UP001162992">
    <property type="component" value="Chromosome 15"/>
</dbReference>
<dbReference type="EMBL" id="CM055106">
    <property type="protein sequence ID" value="KAJ7529328.1"/>
    <property type="molecule type" value="Genomic_DNA"/>
</dbReference>
<name>A0ACC2BHW8_DIPCM</name>
<keyword evidence="2" id="KW-1185">Reference proteome</keyword>
<reference evidence="2" key="1">
    <citation type="journal article" date="2024" name="Proc. Natl. Acad. Sci. U.S.A.">
        <title>Extraordinary preservation of gene collinearity over three hundred million years revealed in homosporous lycophytes.</title>
        <authorList>
            <person name="Li C."/>
            <person name="Wickell D."/>
            <person name="Kuo L.Y."/>
            <person name="Chen X."/>
            <person name="Nie B."/>
            <person name="Liao X."/>
            <person name="Peng D."/>
            <person name="Ji J."/>
            <person name="Jenkins J."/>
            <person name="Williams M."/>
            <person name="Shu S."/>
            <person name="Plott C."/>
            <person name="Barry K."/>
            <person name="Rajasekar S."/>
            <person name="Grimwood J."/>
            <person name="Han X."/>
            <person name="Sun S."/>
            <person name="Hou Z."/>
            <person name="He W."/>
            <person name="Dai G."/>
            <person name="Sun C."/>
            <person name="Schmutz J."/>
            <person name="Leebens-Mack J.H."/>
            <person name="Li F.W."/>
            <person name="Wang L."/>
        </authorList>
    </citation>
    <scope>NUCLEOTIDE SEQUENCE [LARGE SCALE GENOMIC DNA]</scope>
    <source>
        <strain evidence="2">cv. PW_Plant_1</strain>
    </source>
</reference>
<gene>
    <name evidence="1" type="ORF">O6H91_15G045000</name>
</gene>